<dbReference type="Proteomes" id="UP000183832">
    <property type="component" value="Unassembled WGS sequence"/>
</dbReference>
<reference evidence="1 2" key="1">
    <citation type="submission" date="2015-04" db="EMBL/GenBank/DDBJ databases">
        <authorList>
            <person name="Syromyatnikov M.Y."/>
            <person name="Popov V.N."/>
        </authorList>
    </citation>
    <scope>NUCLEOTIDE SEQUENCE [LARGE SCALE GENOMIC DNA]</scope>
</reference>
<protein>
    <submittedName>
        <fullName evidence="1">CLUMA_CG014886, isoform A</fullName>
    </submittedName>
</protein>
<dbReference type="AlphaFoldDB" id="A0A1J1IPM5"/>
<name>A0A1J1IPM5_9DIPT</name>
<accession>A0A1J1IPM5</accession>
<gene>
    <name evidence="1" type="ORF">CLUMA_CG014886</name>
</gene>
<evidence type="ECO:0000313" key="2">
    <source>
        <dbReference type="Proteomes" id="UP000183832"/>
    </source>
</evidence>
<organism evidence="1 2">
    <name type="scientific">Clunio marinus</name>
    <dbReference type="NCBI Taxonomy" id="568069"/>
    <lineage>
        <taxon>Eukaryota</taxon>
        <taxon>Metazoa</taxon>
        <taxon>Ecdysozoa</taxon>
        <taxon>Arthropoda</taxon>
        <taxon>Hexapoda</taxon>
        <taxon>Insecta</taxon>
        <taxon>Pterygota</taxon>
        <taxon>Neoptera</taxon>
        <taxon>Endopterygota</taxon>
        <taxon>Diptera</taxon>
        <taxon>Nematocera</taxon>
        <taxon>Chironomoidea</taxon>
        <taxon>Chironomidae</taxon>
        <taxon>Clunio</taxon>
    </lineage>
</organism>
<evidence type="ECO:0000313" key="1">
    <source>
        <dbReference type="EMBL" id="CRL01666.1"/>
    </source>
</evidence>
<proteinExistence type="predicted"/>
<dbReference type="EMBL" id="CVRI01000056">
    <property type="protein sequence ID" value="CRL01666.1"/>
    <property type="molecule type" value="Genomic_DNA"/>
</dbReference>
<keyword evidence="2" id="KW-1185">Reference proteome</keyword>
<sequence length="73" mass="8670">MKRSLEIRNQKITLGICYLMKGLTAFYFNKQYRNIVNGQQNNNFSHLSTKSEGIRHKIENGYQNRVLTYQDQI</sequence>